<evidence type="ECO:0000313" key="1">
    <source>
        <dbReference type="EMBL" id="CUU60629.1"/>
    </source>
</evidence>
<keyword evidence="2" id="KW-1185">Reference proteome</keyword>
<dbReference type="EMBL" id="FAOZ01000043">
    <property type="protein sequence ID" value="CUU60629.1"/>
    <property type="molecule type" value="Genomic_DNA"/>
</dbReference>
<evidence type="ECO:0000313" key="2">
    <source>
        <dbReference type="Proteomes" id="UP000198802"/>
    </source>
</evidence>
<reference evidence="2" key="1">
    <citation type="submission" date="2015-11" db="EMBL/GenBank/DDBJ databases">
        <authorList>
            <person name="Varghese N."/>
        </authorList>
    </citation>
    <scope>NUCLEOTIDE SEQUENCE [LARGE SCALE GENOMIC DNA]</scope>
    <source>
        <strain evidence="2">DSM 45899</strain>
    </source>
</reference>
<sequence length="245" mass="25749">MAVHDFEDTTGSALDLVETSFLTLTESPGGLGVNGADFPGLADRWFGLRDLRVEMTRPQASWATRNAVWAFLLAARDVDAWKVAAVGMAMPALRHITATLAPVYRGEAADLDAEVLTGFIDVYAGLPAGTRGIPGRLAFGAYEAGLVEVAGYRKPGMDLPVLGALPRPWLEPRWLLAQAVERAVISPPDARLLALTRLQGVTVAAVSERSGVPGEELAIRRDAAELELAVAVGAGELGPGTGGGR</sequence>
<proteinExistence type="predicted"/>
<organism evidence="1 2">
    <name type="scientific">Parafrankia irregularis</name>
    <dbReference type="NCBI Taxonomy" id="795642"/>
    <lineage>
        <taxon>Bacteria</taxon>
        <taxon>Bacillati</taxon>
        <taxon>Actinomycetota</taxon>
        <taxon>Actinomycetes</taxon>
        <taxon>Frankiales</taxon>
        <taxon>Frankiaceae</taxon>
        <taxon>Parafrankia</taxon>
    </lineage>
</organism>
<gene>
    <name evidence="1" type="ORF">Ga0074812_14346</name>
</gene>
<dbReference type="AlphaFoldDB" id="A0A0S4QYI1"/>
<accession>A0A0S4QYI1</accession>
<protein>
    <submittedName>
        <fullName evidence="1">Uncharacterized protein</fullName>
    </submittedName>
</protein>
<dbReference type="Proteomes" id="UP000198802">
    <property type="component" value="Unassembled WGS sequence"/>
</dbReference>
<name>A0A0S4QYI1_9ACTN</name>
<dbReference type="RefSeq" id="WP_054569116.1">
    <property type="nucleotide sequence ID" value="NZ_FAOZ01000043.1"/>
</dbReference>